<evidence type="ECO:0000313" key="3">
    <source>
        <dbReference type="Proteomes" id="UP000823674"/>
    </source>
</evidence>
<protein>
    <submittedName>
        <fullName evidence="2">Uncharacterized protein</fullName>
    </submittedName>
</protein>
<organism evidence="2 3">
    <name type="scientific">Brassica rapa subsp. trilocularis</name>
    <dbReference type="NCBI Taxonomy" id="1813537"/>
    <lineage>
        <taxon>Eukaryota</taxon>
        <taxon>Viridiplantae</taxon>
        <taxon>Streptophyta</taxon>
        <taxon>Embryophyta</taxon>
        <taxon>Tracheophyta</taxon>
        <taxon>Spermatophyta</taxon>
        <taxon>Magnoliopsida</taxon>
        <taxon>eudicotyledons</taxon>
        <taxon>Gunneridae</taxon>
        <taxon>Pentapetalae</taxon>
        <taxon>rosids</taxon>
        <taxon>malvids</taxon>
        <taxon>Brassicales</taxon>
        <taxon>Brassicaceae</taxon>
        <taxon>Brassiceae</taxon>
        <taxon>Brassica</taxon>
    </lineage>
</organism>
<reference evidence="2 3" key="1">
    <citation type="submission" date="2021-03" db="EMBL/GenBank/DDBJ databases">
        <authorList>
            <person name="King G.J."/>
            <person name="Bancroft I."/>
            <person name="Baten A."/>
            <person name="Bloomfield J."/>
            <person name="Borpatragohain P."/>
            <person name="He Z."/>
            <person name="Irish N."/>
            <person name="Irwin J."/>
            <person name="Liu K."/>
            <person name="Mauleon R.P."/>
            <person name="Moore J."/>
            <person name="Morris R."/>
            <person name="Ostergaard L."/>
            <person name="Wang B."/>
            <person name="Wells R."/>
        </authorList>
    </citation>
    <scope>NUCLEOTIDE SEQUENCE [LARGE SCALE GENOMIC DNA]</scope>
    <source>
        <strain evidence="2">R-o-18</strain>
        <tissue evidence="2">Leaf</tissue>
    </source>
</reference>
<feature type="region of interest" description="Disordered" evidence="1">
    <location>
        <begin position="46"/>
        <end position="74"/>
    </location>
</feature>
<evidence type="ECO:0000256" key="1">
    <source>
        <dbReference type="SAM" id="MobiDB-lite"/>
    </source>
</evidence>
<name>A0ABQ7NXE8_BRACM</name>
<dbReference type="Proteomes" id="UP000823674">
    <property type="component" value="Chromosome A01"/>
</dbReference>
<accession>A0ABQ7NXE8</accession>
<gene>
    <name evidence="2" type="primary">A01g509040.1_BraROA</name>
    <name evidence="2" type="ORF">IGI04_003080</name>
</gene>
<sequence length="74" mass="8331">FGLPLGLFLRLGLHSVQQRGPIKRLVKQDLFHLSCPTIKVHISRRLTPSPFGRASKNQRRGDQRSKAIPSSQVC</sequence>
<evidence type="ECO:0000313" key="2">
    <source>
        <dbReference type="EMBL" id="KAG5415513.1"/>
    </source>
</evidence>
<proteinExistence type="predicted"/>
<dbReference type="EMBL" id="JADBGQ010000001">
    <property type="protein sequence ID" value="KAG5415513.1"/>
    <property type="molecule type" value="Genomic_DNA"/>
</dbReference>
<feature type="non-terminal residue" evidence="2">
    <location>
        <position position="1"/>
    </location>
</feature>
<keyword evidence="3" id="KW-1185">Reference proteome</keyword>
<comment type="caution">
    <text evidence="2">The sequence shown here is derived from an EMBL/GenBank/DDBJ whole genome shotgun (WGS) entry which is preliminary data.</text>
</comment>